<evidence type="ECO:0000259" key="1">
    <source>
        <dbReference type="Pfam" id="PF16013"/>
    </source>
</evidence>
<dbReference type="Pfam" id="PF16013">
    <property type="entry name" value="DUF4781"/>
    <property type="match status" value="1"/>
</dbReference>
<sequence length="826" mass="93236">MADSPREKKRLDMSAVEIQQEYYEATGDADWELYEKKDRRFLLQKIAVALCGPPSVEGNLTDCVVNSQNELKLQGYDARDEETCMKVFQKILEQDKYSHNAENLIISVLRVVCVIPSREIKFFEITPKDYWLNLHSKKGESVHILVFHVFSIRKCISMKPGVKGCKIFIDHDARVYETWSDYLSENKLPKCVMVVPQNGEYTGIITEEGAMPKVELTVRPSPELGPGARVLNVADNVSTAASVGAIAAVVGSVFATPVVAPVLLGTAVGVASVTGVYSIGRSIANLVDRAQHEQSIGLENMEARSSWINIMISTVGLSFTTAGKLLSWAAASGRNVKILMSALDFLKYTNIATGFIGVANGLGDMIYKMAKYGETPTKLEVFQFTTSLLFLGVGVMSNQTAQDIVQDAQAQKINEIRDSLSSNNRRKIFDKVTAETRRVRGTIDGNADVIRAIKTIKNKDDFFGKLRYMNKSFNKNKVRISLASDGKVLINNQHRVSAGKMFRMGEQGRAKLLAKYGPAKVTTKNAPTRIYPSCAAAGSSNITLKEFVCNIRPEEIIKISGFIIKLSKVDQDFIIEVLCQISEDLHNAFLLVCIELINLLIPSELDVIDSIFPDWKRRLILFVFNYLKSKVTVDENDCEFVAALKAYIRDGRINKDSLLKLKKKVLEHFAKLKEDKESRNKTWVEGDEYMNKFYGDINTLQVGQKLIVGPHTILVKQVTVDNFETWFDEYSQEECDLFIELCFKIISLLTERDFKRLNDINPDEDVLMRVSSFLRDRFQTYLSNLVDINDYLVISAKREIMIWCGQQRLRQRYTCVKCKGVTFFKK</sequence>
<dbReference type="InterPro" id="IPR031962">
    <property type="entry name" value="DUF4781"/>
</dbReference>
<reference evidence="2" key="1">
    <citation type="submission" date="2017-09" db="EMBL/GenBank/DDBJ databases">
        <title>Contemporary evolution of a Lepidopteran species, Heliothis virescens, in response to modern agricultural practices.</title>
        <authorList>
            <person name="Fritz M.L."/>
            <person name="Deyonke A.M."/>
            <person name="Papanicolaou A."/>
            <person name="Micinski S."/>
            <person name="Westbrook J."/>
            <person name="Gould F."/>
        </authorList>
    </citation>
    <scope>NUCLEOTIDE SEQUENCE [LARGE SCALE GENOMIC DNA]</scope>
    <source>
        <strain evidence="2">HvINT-</strain>
        <tissue evidence="2">Whole body</tissue>
    </source>
</reference>
<proteinExistence type="predicted"/>
<dbReference type="STRING" id="7102.A0A2A4JC77"/>
<accession>A0A2A4JC77</accession>
<organism evidence="2">
    <name type="scientific">Heliothis virescens</name>
    <name type="common">Tobacco budworm moth</name>
    <dbReference type="NCBI Taxonomy" id="7102"/>
    <lineage>
        <taxon>Eukaryota</taxon>
        <taxon>Metazoa</taxon>
        <taxon>Ecdysozoa</taxon>
        <taxon>Arthropoda</taxon>
        <taxon>Hexapoda</taxon>
        <taxon>Insecta</taxon>
        <taxon>Pterygota</taxon>
        <taxon>Neoptera</taxon>
        <taxon>Endopterygota</taxon>
        <taxon>Lepidoptera</taxon>
        <taxon>Glossata</taxon>
        <taxon>Ditrysia</taxon>
        <taxon>Noctuoidea</taxon>
        <taxon>Noctuidae</taxon>
        <taxon>Heliothinae</taxon>
        <taxon>Heliothis</taxon>
    </lineage>
</organism>
<protein>
    <recommendedName>
        <fullName evidence="1">DUF4781 domain-containing protein</fullName>
    </recommendedName>
</protein>
<dbReference type="EMBL" id="NWSH01001913">
    <property type="protein sequence ID" value="PCG69697.1"/>
    <property type="molecule type" value="Genomic_DNA"/>
</dbReference>
<dbReference type="PANTHER" id="PTHR21115:SF0">
    <property type="entry name" value="GH06117P-RELATED"/>
    <property type="match status" value="1"/>
</dbReference>
<dbReference type="PANTHER" id="PTHR21115">
    <property type="entry name" value="GH06117P-RELATED"/>
    <property type="match status" value="1"/>
</dbReference>
<comment type="caution">
    <text evidence="2">The sequence shown here is derived from an EMBL/GenBank/DDBJ whole genome shotgun (WGS) entry which is preliminary data.</text>
</comment>
<gene>
    <name evidence="2" type="ORF">B5V51_3809</name>
</gene>
<evidence type="ECO:0000313" key="2">
    <source>
        <dbReference type="EMBL" id="PCG69697.1"/>
    </source>
</evidence>
<name>A0A2A4JC77_HELVI</name>
<feature type="domain" description="DUF4781" evidence="1">
    <location>
        <begin position="149"/>
        <end position="453"/>
    </location>
</feature>
<dbReference type="AlphaFoldDB" id="A0A2A4JC77"/>